<comment type="caution">
    <text evidence="5">Lacks conserved residue(s) required for the propagation of feature annotation.</text>
</comment>
<evidence type="ECO:0000256" key="4">
    <source>
        <dbReference type="ARBA" id="ARBA00022679"/>
    </source>
</evidence>
<evidence type="ECO:0000313" key="8">
    <source>
        <dbReference type="Proteomes" id="UP000190541"/>
    </source>
</evidence>
<feature type="binding site" evidence="5">
    <location>
        <position position="174"/>
    </location>
    <ligand>
        <name>dimethylallyl phosphate</name>
        <dbReference type="ChEBI" id="CHEBI:88052"/>
    </ligand>
</feature>
<dbReference type="HAMAP" id="MF_01984">
    <property type="entry name" value="ubiX_pad"/>
    <property type="match status" value="1"/>
</dbReference>
<proteinExistence type="inferred from homology"/>
<keyword evidence="1 5" id="KW-0637">Prenyltransferase</keyword>
<keyword evidence="2 5" id="KW-0285">Flavoprotein</keyword>
<dbReference type="EC" id="2.5.1.129" evidence="5"/>
<dbReference type="EMBL" id="FUYS01000012">
    <property type="protein sequence ID" value="SKB89705.1"/>
    <property type="molecule type" value="Genomic_DNA"/>
</dbReference>
<feature type="domain" description="Flavoprotein" evidence="6">
    <location>
        <begin position="24"/>
        <end position="191"/>
    </location>
</feature>
<evidence type="ECO:0000256" key="1">
    <source>
        <dbReference type="ARBA" id="ARBA00022602"/>
    </source>
</evidence>
<feature type="binding site" evidence="5">
    <location>
        <position position="144"/>
    </location>
    <ligand>
        <name>FMN</name>
        <dbReference type="ChEBI" id="CHEBI:58210"/>
    </ligand>
</feature>
<sequence length="206" mass="22727">MSPSHHLGLFFYSFGHYFKRMSRKIIVAVTGASGAIYAKVLLDKLSRLQSQLETVAVVMSDNAKDVWKFELNNEDYAKYPFSFYQKNDFYAPFASGSAKFDTMIVCPCSMGTLARIAGGTSSDLTTRAADVMLKERRRLILLPRETPLSLVHLRNMVAVTEAGGIICPASPSFYSLPANFEELATTVVDRALGLAGLETNGYEWGS</sequence>
<dbReference type="SUPFAM" id="SSF52507">
    <property type="entry name" value="Homo-oligomeric flavin-containing Cys decarboxylases, HFCD"/>
    <property type="match status" value="1"/>
</dbReference>
<evidence type="ECO:0000313" key="7">
    <source>
        <dbReference type="EMBL" id="SKB89705.1"/>
    </source>
</evidence>
<keyword evidence="3 5" id="KW-0288">FMN</keyword>
<evidence type="ECO:0000256" key="5">
    <source>
        <dbReference type="HAMAP-Rule" id="MF_01984"/>
    </source>
</evidence>
<dbReference type="Gene3D" id="3.40.50.1950">
    <property type="entry name" value="Flavin prenyltransferase-like"/>
    <property type="match status" value="1"/>
</dbReference>
<feature type="binding site" evidence="5">
    <location>
        <begin position="31"/>
        <end position="33"/>
    </location>
    <ligand>
        <name>FMN</name>
        <dbReference type="ChEBI" id="CHEBI:58210"/>
    </ligand>
</feature>
<keyword evidence="8" id="KW-1185">Reference proteome</keyword>
<protein>
    <recommendedName>
        <fullName evidence="5">Flavin prenyltransferase UbiX</fullName>
        <ecNumber evidence="5">2.5.1.129</ecNumber>
    </recommendedName>
</protein>
<gene>
    <name evidence="5" type="primary">ubiX</name>
    <name evidence="7" type="ORF">SAMN05660226_03714</name>
</gene>
<feature type="binding site" evidence="5">
    <location>
        <position position="190"/>
    </location>
    <ligand>
        <name>dimethylallyl phosphate</name>
        <dbReference type="ChEBI" id="CHEBI:88052"/>
    </ligand>
</feature>
<comment type="function">
    <text evidence="5">Flavin prenyltransferase that catalyzes the synthesis of the prenylated FMN cofactor (prenyl-FMN) for 4-hydroxy-3-polyprenylbenzoic acid decarboxylase UbiD. The prenyltransferase is metal-independent and links a dimethylallyl moiety from dimethylallyl monophosphate (DMAP) to the flavin N5 and C6 atoms of FMN.</text>
</comment>
<evidence type="ECO:0000259" key="6">
    <source>
        <dbReference type="Pfam" id="PF02441"/>
    </source>
</evidence>
<accession>A0A1T5F0L4</accession>
<name>A0A1T5F0L4_9SPHI</name>
<organism evidence="7 8">
    <name type="scientific">Parapedobacter luteus</name>
    <dbReference type="NCBI Taxonomy" id="623280"/>
    <lineage>
        <taxon>Bacteria</taxon>
        <taxon>Pseudomonadati</taxon>
        <taxon>Bacteroidota</taxon>
        <taxon>Sphingobacteriia</taxon>
        <taxon>Sphingobacteriales</taxon>
        <taxon>Sphingobacteriaceae</taxon>
        <taxon>Parapedobacter</taxon>
    </lineage>
</organism>
<comment type="similarity">
    <text evidence="5">Belongs to the UbiX/PAD1 family.</text>
</comment>
<comment type="catalytic activity">
    <reaction evidence="5">
        <text>dimethylallyl phosphate + FMNH2 = prenylated FMNH2 + phosphate</text>
        <dbReference type="Rhea" id="RHEA:37743"/>
        <dbReference type="ChEBI" id="CHEBI:43474"/>
        <dbReference type="ChEBI" id="CHEBI:57618"/>
        <dbReference type="ChEBI" id="CHEBI:87467"/>
        <dbReference type="ChEBI" id="CHEBI:88052"/>
        <dbReference type="EC" id="2.5.1.129"/>
    </reaction>
</comment>
<keyword evidence="4 5" id="KW-0808">Transferase</keyword>
<feature type="binding site" evidence="5">
    <location>
        <position position="60"/>
    </location>
    <ligand>
        <name>FMN</name>
        <dbReference type="ChEBI" id="CHEBI:58210"/>
    </ligand>
</feature>
<dbReference type="InterPro" id="IPR036551">
    <property type="entry name" value="Flavin_trans-like"/>
</dbReference>
<dbReference type="STRING" id="623280.SAMN05660226_03714"/>
<feature type="binding site" evidence="5">
    <location>
        <begin position="109"/>
        <end position="112"/>
    </location>
    <ligand>
        <name>FMN</name>
        <dbReference type="ChEBI" id="CHEBI:58210"/>
    </ligand>
</feature>
<dbReference type="InterPro" id="IPR004507">
    <property type="entry name" value="UbiX-like"/>
</dbReference>
<dbReference type="InterPro" id="IPR003382">
    <property type="entry name" value="Flavoprotein"/>
</dbReference>
<dbReference type="NCBIfam" id="TIGR00421">
    <property type="entry name" value="ubiX_pad"/>
    <property type="match status" value="1"/>
</dbReference>
<dbReference type="Proteomes" id="UP000190541">
    <property type="component" value="Unassembled WGS sequence"/>
</dbReference>
<dbReference type="Pfam" id="PF02441">
    <property type="entry name" value="Flavoprotein"/>
    <property type="match status" value="1"/>
</dbReference>
<evidence type="ECO:0000256" key="2">
    <source>
        <dbReference type="ARBA" id="ARBA00022630"/>
    </source>
</evidence>
<dbReference type="AlphaFoldDB" id="A0A1T5F0L4"/>
<evidence type="ECO:0000256" key="3">
    <source>
        <dbReference type="ARBA" id="ARBA00022643"/>
    </source>
</evidence>
<dbReference type="GO" id="GO:0106141">
    <property type="term" value="F:flavin prenyltransferase activity"/>
    <property type="evidence" value="ECO:0007669"/>
    <property type="project" value="UniProtKB-EC"/>
</dbReference>
<reference evidence="7 8" key="1">
    <citation type="submission" date="2017-02" db="EMBL/GenBank/DDBJ databases">
        <authorList>
            <person name="Peterson S.W."/>
        </authorList>
    </citation>
    <scope>NUCLEOTIDE SEQUENCE [LARGE SCALE GENOMIC DNA]</scope>
    <source>
        <strain evidence="7 8">DSM 22899</strain>
    </source>
</reference>